<dbReference type="RefSeq" id="WP_046224242.1">
    <property type="nucleotide sequence ID" value="NZ_KX957968.1"/>
</dbReference>
<name>A0A1P8DPN8_VIBAL</name>
<feature type="transmembrane region" description="Helical" evidence="1">
    <location>
        <begin position="14"/>
        <end position="38"/>
    </location>
</feature>
<geneLocation type="plasmid" evidence="2">
    <name>pVAS19</name>
</geneLocation>
<feature type="transmembrane region" description="Helical" evidence="1">
    <location>
        <begin position="78"/>
        <end position="97"/>
    </location>
</feature>
<protein>
    <recommendedName>
        <fullName evidence="4">DUF1634 domain-containing protein</fullName>
    </recommendedName>
</protein>
<keyword evidence="1" id="KW-0472">Membrane</keyword>
<geneLocation type="plasmid" evidence="3">
    <name>pVAS114</name>
</geneLocation>
<sequence>MGVQVNSEKFFQKIVIFGAYSLIALIVVFAIGALLYVNEVNNGVGDIMSLIAKAGVFILVVTPIPLLVNNYLRNKITLFQFVFSLLLLGSVGVGFFFG</sequence>
<dbReference type="EMBL" id="KX957968">
    <property type="protein sequence ID" value="APU90867.1"/>
    <property type="molecule type" value="Genomic_DNA"/>
</dbReference>
<evidence type="ECO:0008006" key="4">
    <source>
        <dbReference type="Google" id="ProtNLM"/>
    </source>
</evidence>
<accession>A0A1P8DNZ7</accession>
<accession>A0A1P8DPN8</accession>
<feature type="transmembrane region" description="Helical" evidence="1">
    <location>
        <begin position="50"/>
        <end position="72"/>
    </location>
</feature>
<reference evidence="3" key="1">
    <citation type="submission" date="2016-10" db="EMBL/GenBank/DDBJ databases">
        <title>Evolution and Comparative Genomics of Conjugative MDR Plasmids in Vibrio species.</title>
        <authorList>
            <person name="Li R."/>
            <person name="Ye L."/>
            <person name="Wong M.Ho.Yin."/>
            <person name="Zheng Z."/>
            <person name="Chan E.Wai.Chi."/>
            <person name="Chen S."/>
        </authorList>
    </citation>
    <scope>NUCLEOTIDE SEQUENCE</scope>
    <source>
        <plasmid evidence="3">pVAS114</plasmid>
        <plasmid evidence="2">pVAS19</plasmid>
    </source>
</reference>
<proteinExistence type="predicted"/>
<dbReference type="AlphaFoldDB" id="A0A1P8DPN8"/>
<organism evidence="3">
    <name type="scientific">Vibrio alginolyticus</name>
    <dbReference type="NCBI Taxonomy" id="663"/>
    <lineage>
        <taxon>Bacteria</taxon>
        <taxon>Pseudomonadati</taxon>
        <taxon>Pseudomonadota</taxon>
        <taxon>Gammaproteobacteria</taxon>
        <taxon>Vibrionales</taxon>
        <taxon>Vibrionaceae</taxon>
        <taxon>Vibrio</taxon>
    </lineage>
</organism>
<keyword evidence="3" id="KW-0614">Plasmid</keyword>
<evidence type="ECO:0000313" key="3">
    <source>
        <dbReference type="EMBL" id="APU91078.1"/>
    </source>
</evidence>
<evidence type="ECO:0000256" key="1">
    <source>
        <dbReference type="SAM" id="Phobius"/>
    </source>
</evidence>
<keyword evidence="1" id="KW-0812">Transmembrane</keyword>
<keyword evidence="1" id="KW-1133">Transmembrane helix</keyword>
<dbReference type="EMBL" id="KX957969">
    <property type="protein sequence ID" value="APU91078.1"/>
    <property type="molecule type" value="Genomic_DNA"/>
</dbReference>
<evidence type="ECO:0000313" key="2">
    <source>
        <dbReference type="EMBL" id="APU90867.1"/>
    </source>
</evidence>